<organism evidence="3 4">
    <name type="scientific">Streptomyces candidus</name>
    <dbReference type="NCBI Taxonomy" id="67283"/>
    <lineage>
        <taxon>Bacteria</taxon>
        <taxon>Bacillati</taxon>
        <taxon>Actinomycetota</taxon>
        <taxon>Actinomycetes</taxon>
        <taxon>Kitasatosporales</taxon>
        <taxon>Streptomycetaceae</taxon>
        <taxon>Streptomyces</taxon>
    </lineage>
</organism>
<name>A0A7X0HMI5_9ACTN</name>
<evidence type="ECO:0000313" key="3">
    <source>
        <dbReference type="EMBL" id="MBB6439102.1"/>
    </source>
</evidence>
<feature type="domain" description="4Fe-4S Wbl-type" evidence="2">
    <location>
        <begin position="31"/>
        <end position="100"/>
    </location>
</feature>
<comment type="caution">
    <text evidence="3">The sequence shown here is derived from an EMBL/GenBank/DDBJ whole genome shotgun (WGS) entry which is preliminary data.</text>
</comment>
<dbReference type="Proteomes" id="UP000540423">
    <property type="component" value="Unassembled WGS sequence"/>
</dbReference>
<dbReference type="RefSeq" id="WP_185035590.1">
    <property type="nucleotide sequence ID" value="NZ_BNBN01000017.1"/>
</dbReference>
<sequence>MNGNRTGVPNPPVIIAADNRVPFPHTDQKLRCRTEPVLFAIEDIHDSDADRRTREKAIAEARRDCSGCPIVVGCLKWALANPDLTPHGIWAPTMPRERTELREKLVARLGEDWVGVVAAQERRRKDQERAARFAPPTVRDPALARLEREAIPTRPTPYNRWKQPITPAQAASHRHVLELVASGKAA</sequence>
<dbReference type="Pfam" id="PF02467">
    <property type="entry name" value="Whib"/>
    <property type="match status" value="1"/>
</dbReference>
<dbReference type="AlphaFoldDB" id="A0A7X0HMI5"/>
<evidence type="ECO:0000256" key="1">
    <source>
        <dbReference type="SAM" id="MobiDB-lite"/>
    </source>
</evidence>
<dbReference type="EMBL" id="JACHEM010000017">
    <property type="protein sequence ID" value="MBB6439102.1"/>
    <property type="molecule type" value="Genomic_DNA"/>
</dbReference>
<reference evidence="3 4" key="1">
    <citation type="submission" date="2020-08" db="EMBL/GenBank/DDBJ databases">
        <title>Genomic Encyclopedia of Type Strains, Phase IV (KMG-IV): sequencing the most valuable type-strain genomes for metagenomic binning, comparative biology and taxonomic classification.</title>
        <authorList>
            <person name="Goeker M."/>
        </authorList>
    </citation>
    <scope>NUCLEOTIDE SEQUENCE [LARGE SCALE GENOMIC DNA]</scope>
    <source>
        <strain evidence="3 4">DSM 40141</strain>
    </source>
</reference>
<feature type="region of interest" description="Disordered" evidence="1">
    <location>
        <begin position="142"/>
        <end position="162"/>
    </location>
</feature>
<evidence type="ECO:0000259" key="2">
    <source>
        <dbReference type="PROSITE" id="PS51674"/>
    </source>
</evidence>
<protein>
    <submittedName>
        <fullName evidence="3">WhiB family redox-sensing transcriptional regulator</fullName>
    </submittedName>
</protein>
<evidence type="ECO:0000313" key="4">
    <source>
        <dbReference type="Proteomes" id="UP000540423"/>
    </source>
</evidence>
<dbReference type="InterPro" id="IPR034768">
    <property type="entry name" value="4FE4S_WBL"/>
</dbReference>
<gene>
    <name evidence="3" type="ORF">HNQ79_005614</name>
</gene>
<keyword evidence="4" id="KW-1185">Reference proteome</keyword>
<dbReference type="PROSITE" id="PS51674">
    <property type="entry name" value="4FE4S_WBL"/>
    <property type="match status" value="1"/>
</dbReference>
<accession>A0A7X0HMI5</accession>
<proteinExistence type="predicted"/>